<sequence>MICVAPLLTGVNLFKTESVIPPPNHPCFPGEIERFTSKQTKLQSEATLALAQASTMARMQLEVDKQTKKKSPIADMVGIPALGSGRRLHLKRSKLLDMNIAQLQVLVNDLHSQIELLNEDLVHLLIERDDLHMEQDSMLVDIEDLTSHCHDPTATNNNKSTLNNNRPANRRDRHT</sequence>
<evidence type="ECO:0000256" key="2">
    <source>
        <dbReference type="SAM" id="MobiDB-lite"/>
    </source>
</evidence>
<dbReference type="PANTHER" id="PTHR13103:SF2">
    <property type="entry name" value="IQCJ-SCHIP1 READTHROUGH TRANSCRIPT PROTEIN-RELATED"/>
    <property type="match status" value="1"/>
</dbReference>
<accession>A0A0B7ABM3</accession>
<dbReference type="GO" id="GO:0005886">
    <property type="term" value="C:plasma membrane"/>
    <property type="evidence" value="ECO:0007669"/>
    <property type="project" value="TreeGrafter"/>
</dbReference>
<dbReference type="Pfam" id="PF10148">
    <property type="entry name" value="SCHIP-1_C"/>
    <property type="match status" value="1"/>
</dbReference>
<name>A0A0B7ABM3_9EUPU</name>
<evidence type="ECO:0000256" key="1">
    <source>
        <dbReference type="ARBA" id="ARBA00023054"/>
    </source>
</evidence>
<dbReference type="PANTHER" id="PTHR13103">
    <property type="entry name" value="SCHWANNOMIN INTERACTING PROTEIN 1"/>
    <property type="match status" value="1"/>
</dbReference>
<keyword evidence="1" id="KW-0175">Coiled coil</keyword>
<feature type="region of interest" description="Disordered" evidence="2">
    <location>
        <begin position="150"/>
        <end position="175"/>
    </location>
</feature>
<feature type="domain" description="Schwannomin interacting protein 1 C-terminal" evidence="3">
    <location>
        <begin position="35"/>
        <end position="150"/>
    </location>
</feature>
<dbReference type="InterPro" id="IPR039045">
    <property type="entry name" value="SCHIP_1"/>
</dbReference>
<dbReference type="GO" id="GO:0035332">
    <property type="term" value="P:positive regulation of hippo signaling"/>
    <property type="evidence" value="ECO:0007669"/>
    <property type="project" value="TreeGrafter"/>
</dbReference>
<gene>
    <name evidence="4" type="primary">ORF108654</name>
</gene>
<organism evidence="4">
    <name type="scientific">Arion vulgaris</name>
    <dbReference type="NCBI Taxonomy" id="1028688"/>
    <lineage>
        <taxon>Eukaryota</taxon>
        <taxon>Metazoa</taxon>
        <taxon>Spiralia</taxon>
        <taxon>Lophotrochozoa</taxon>
        <taxon>Mollusca</taxon>
        <taxon>Gastropoda</taxon>
        <taxon>Heterobranchia</taxon>
        <taxon>Euthyneura</taxon>
        <taxon>Panpulmonata</taxon>
        <taxon>Eupulmonata</taxon>
        <taxon>Stylommatophora</taxon>
        <taxon>Helicina</taxon>
        <taxon>Arionoidea</taxon>
        <taxon>Arionidae</taxon>
        <taxon>Arion</taxon>
    </lineage>
</organism>
<evidence type="ECO:0000259" key="3">
    <source>
        <dbReference type="Pfam" id="PF10148"/>
    </source>
</evidence>
<evidence type="ECO:0000313" key="4">
    <source>
        <dbReference type="EMBL" id="CEK78168.1"/>
    </source>
</evidence>
<reference evidence="4" key="1">
    <citation type="submission" date="2014-12" db="EMBL/GenBank/DDBJ databases">
        <title>Insight into the proteome of Arion vulgaris.</title>
        <authorList>
            <person name="Aradska J."/>
            <person name="Bulat T."/>
            <person name="Smidak R."/>
            <person name="Sarate P."/>
            <person name="Gangsoo J."/>
            <person name="Sialana F."/>
            <person name="Bilban M."/>
            <person name="Lubec G."/>
        </authorList>
    </citation>
    <scope>NUCLEOTIDE SEQUENCE</scope>
    <source>
        <tissue evidence="4">Skin</tissue>
    </source>
</reference>
<dbReference type="AlphaFoldDB" id="A0A0B7ABM3"/>
<dbReference type="EMBL" id="HACG01031303">
    <property type="protein sequence ID" value="CEK78168.1"/>
    <property type="molecule type" value="Transcribed_RNA"/>
</dbReference>
<proteinExistence type="predicted"/>
<dbReference type="InterPro" id="IPR015649">
    <property type="entry name" value="SCHIP_1_C"/>
</dbReference>
<feature type="compositionally biased region" description="Low complexity" evidence="2">
    <location>
        <begin position="153"/>
        <end position="165"/>
    </location>
</feature>
<protein>
    <recommendedName>
        <fullName evidence="3">Schwannomin interacting protein 1 C-terminal domain-containing protein</fullName>
    </recommendedName>
</protein>
<dbReference type="GO" id="GO:0030054">
    <property type="term" value="C:cell junction"/>
    <property type="evidence" value="ECO:0007669"/>
    <property type="project" value="TreeGrafter"/>
</dbReference>